<dbReference type="AlphaFoldDB" id="A0A915ED92"/>
<protein>
    <submittedName>
        <fullName evidence="3">Uncharacterized protein</fullName>
    </submittedName>
</protein>
<dbReference type="Proteomes" id="UP000887574">
    <property type="component" value="Unplaced"/>
</dbReference>
<accession>A0A915ED92</accession>
<feature type="signal peptide" evidence="1">
    <location>
        <begin position="1"/>
        <end position="33"/>
    </location>
</feature>
<evidence type="ECO:0000313" key="2">
    <source>
        <dbReference type="Proteomes" id="UP000887574"/>
    </source>
</evidence>
<reference evidence="3" key="1">
    <citation type="submission" date="2022-11" db="UniProtKB">
        <authorList>
            <consortium name="WormBaseParasite"/>
        </authorList>
    </citation>
    <scope>IDENTIFICATION</scope>
</reference>
<evidence type="ECO:0000313" key="3">
    <source>
        <dbReference type="WBParaSite" id="jg5124"/>
    </source>
</evidence>
<sequence>MTRKKYLTKFDNNWKVYLFVFLCVLVCCSNSDGALCTTCCPINCCRPLSAPYYYGAQGIAYPIDSPELQNQLQDNIKSYPNPPWNDCSKRFSNSLFPSWSEAVNAYRHYYSIYDDPRKILSTKGHRQKCISAIKYYHVSSTATTTSTTTPTNPTSILSITSPTPTAILTDQQNVEFTTQSSTSQPDTPPAALIMAHFQPVQSIATEAPV</sequence>
<feature type="chain" id="PRO_5037343657" evidence="1">
    <location>
        <begin position="34"/>
        <end position="209"/>
    </location>
</feature>
<proteinExistence type="predicted"/>
<organism evidence="2 3">
    <name type="scientific">Ditylenchus dipsaci</name>
    <dbReference type="NCBI Taxonomy" id="166011"/>
    <lineage>
        <taxon>Eukaryota</taxon>
        <taxon>Metazoa</taxon>
        <taxon>Ecdysozoa</taxon>
        <taxon>Nematoda</taxon>
        <taxon>Chromadorea</taxon>
        <taxon>Rhabditida</taxon>
        <taxon>Tylenchina</taxon>
        <taxon>Tylenchomorpha</taxon>
        <taxon>Sphaerularioidea</taxon>
        <taxon>Anguinidae</taxon>
        <taxon>Anguininae</taxon>
        <taxon>Ditylenchus</taxon>
    </lineage>
</organism>
<keyword evidence="2" id="KW-1185">Reference proteome</keyword>
<keyword evidence="1" id="KW-0732">Signal</keyword>
<name>A0A915ED92_9BILA</name>
<evidence type="ECO:0000256" key="1">
    <source>
        <dbReference type="SAM" id="SignalP"/>
    </source>
</evidence>
<dbReference type="WBParaSite" id="jg5124">
    <property type="protein sequence ID" value="jg5124"/>
    <property type="gene ID" value="jg5124"/>
</dbReference>